<dbReference type="InterPro" id="IPR000120">
    <property type="entry name" value="Amidase"/>
</dbReference>
<reference evidence="3 4" key="1">
    <citation type="journal article" date="2010" name="J. Bacteriol.">
        <title>Genome sequences of Pelagibaca bermudensis HTCC2601T and Maritimibacter alkaliphilus HTCC2654T, the type strains of two marine Roseobacter genera.</title>
        <authorList>
            <person name="Thrash J.C."/>
            <person name="Cho J.C."/>
            <person name="Ferriera S."/>
            <person name="Johnson J."/>
            <person name="Vergin K.L."/>
            <person name="Giovannoni S.J."/>
        </authorList>
    </citation>
    <scope>NUCLEOTIDE SEQUENCE [LARGE SCALE GENOMIC DNA]</scope>
    <source>
        <strain evidence="4">DSM 26914 / JCM 13377 / KCTC 12554 / HTCC2601</strain>
    </source>
</reference>
<accession>Q0FUS2</accession>
<evidence type="ECO:0000313" key="3">
    <source>
        <dbReference type="EMBL" id="EAU48009.1"/>
    </source>
</evidence>
<gene>
    <name evidence="3" type="ORF">R2601_01180</name>
</gene>
<dbReference type="Gene3D" id="3.90.1300.10">
    <property type="entry name" value="Amidase signature (AS) domain"/>
    <property type="match status" value="1"/>
</dbReference>
<dbReference type="InterPro" id="IPR020556">
    <property type="entry name" value="Amidase_CS"/>
</dbReference>
<evidence type="ECO:0000313" key="4">
    <source>
        <dbReference type="Proteomes" id="UP000006230"/>
    </source>
</evidence>
<name>Q0FUS2_SALBH</name>
<dbReference type="Pfam" id="PF01425">
    <property type="entry name" value="Amidase"/>
    <property type="match status" value="1"/>
</dbReference>
<dbReference type="PROSITE" id="PS00571">
    <property type="entry name" value="AMIDASES"/>
    <property type="match status" value="1"/>
</dbReference>
<comment type="caution">
    <text evidence="3">The sequence shown here is derived from an EMBL/GenBank/DDBJ whole genome shotgun (WGS) entry which is preliminary data.</text>
</comment>
<organism evidence="3 4">
    <name type="scientific">Salipiger bermudensis (strain DSM 26914 / JCM 13377 / KCTC 12554 / HTCC2601)</name>
    <name type="common">Pelagibaca bermudensis</name>
    <dbReference type="NCBI Taxonomy" id="314265"/>
    <lineage>
        <taxon>Bacteria</taxon>
        <taxon>Pseudomonadati</taxon>
        <taxon>Pseudomonadota</taxon>
        <taxon>Alphaproteobacteria</taxon>
        <taxon>Rhodobacterales</taxon>
        <taxon>Roseobacteraceae</taxon>
        <taxon>Salipiger</taxon>
    </lineage>
</organism>
<keyword evidence="4" id="KW-1185">Reference proteome</keyword>
<sequence length="464" mass="48952">MSTSFLTIAEASERIAAGTLTSEQLTRDCLDRIAALNETLHAFVLVREDEAMAAARAADAEIAAGRRIGPLHGIPMGIKDIVETAGVRTTGQSALFLDRVPERSAHLWERLEAAGAILIGKTTTWEFAIGGTAHDLPFPPARNPWDPSRETGGSSSGSAAAVAAGLCSGAIGTDTGGSVRVPAAWCGIAGLKPTYGLVGRSGVYPLSHTLDHPGPMCWSSEDCALMMEVLAGDDPRDASTRAAPALPFTRRVTEGVAGLRIGVWDAMTDHIQTDPEVADAMSRGIDALREAGAEVRSVTLPPLKEIDAVCNLISRSESFAYHRVNLEEQPEKYGFESRARLLAGSIIGAAEYIEAQRVRTLIISAFEDAFEDFDLIVCEMTGSVAPPHGDATTYTRLGSRAGNVTGLPAHSVCTGFDAQGLPMAMQIIGPAFADAVLLAAGHVVEQACGARQTRALSRPRKELA</sequence>
<dbReference type="InterPro" id="IPR036928">
    <property type="entry name" value="AS_sf"/>
</dbReference>
<dbReference type="eggNOG" id="COG0154">
    <property type="taxonomic scope" value="Bacteria"/>
</dbReference>
<dbReference type="RefSeq" id="WP_007803792.1">
    <property type="nucleotide sequence ID" value="NZ_DS022279.1"/>
</dbReference>
<dbReference type="HOGENOM" id="CLU_009600_0_3_5"/>
<feature type="region of interest" description="Disordered" evidence="1">
    <location>
        <begin position="138"/>
        <end position="157"/>
    </location>
</feature>
<dbReference type="PANTHER" id="PTHR11895:SF176">
    <property type="entry name" value="AMIDASE AMID-RELATED"/>
    <property type="match status" value="1"/>
</dbReference>
<evidence type="ECO:0000259" key="2">
    <source>
        <dbReference type="Pfam" id="PF01425"/>
    </source>
</evidence>
<evidence type="ECO:0000256" key="1">
    <source>
        <dbReference type="SAM" id="MobiDB-lite"/>
    </source>
</evidence>
<dbReference type="EMBL" id="AATQ01000003">
    <property type="protein sequence ID" value="EAU48009.1"/>
    <property type="molecule type" value="Genomic_DNA"/>
</dbReference>
<dbReference type="GO" id="GO:0003824">
    <property type="term" value="F:catalytic activity"/>
    <property type="evidence" value="ECO:0007669"/>
    <property type="project" value="InterPro"/>
</dbReference>
<dbReference type="PANTHER" id="PTHR11895">
    <property type="entry name" value="TRANSAMIDASE"/>
    <property type="match status" value="1"/>
</dbReference>
<proteinExistence type="predicted"/>
<dbReference type="AlphaFoldDB" id="Q0FUS2"/>
<dbReference type="SUPFAM" id="SSF75304">
    <property type="entry name" value="Amidase signature (AS) enzymes"/>
    <property type="match status" value="1"/>
</dbReference>
<dbReference type="Proteomes" id="UP000006230">
    <property type="component" value="Unassembled WGS sequence"/>
</dbReference>
<protein>
    <submittedName>
        <fullName evidence="3">Putative amidase</fullName>
    </submittedName>
</protein>
<dbReference type="InterPro" id="IPR023631">
    <property type="entry name" value="Amidase_dom"/>
</dbReference>
<feature type="domain" description="Amidase" evidence="2">
    <location>
        <begin position="25"/>
        <end position="438"/>
    </location>
</feature>
<dbReference type="OrthoDB" id="9777859at2"/>
<dbReference type="STRING" id="314265.R2601_01180"/>